<dbReference type="PROSITE" id="PS50005">
    <property type="entry name" value="TPR"/>
    <property type="match status" value="1"/>
</dbReference>
<dbReference type="RefSeq" id="WP_184215749.1">
    <property type="nucleotide sequence ID" value="NZ_JACHIP010000002.1"/>
</dbReference>
<dbReference type="InterPro" id="IPR019734">
    <property type="entry name" value="TPR_rpt"/>
</dbReference>
<dbReference type="AlphaFoldDB" id="A0A7W7ZC42"/>
<evidence type="ECO:0000313" key="3">
    <source>
        <dbReference type="EMBL" id="MBB5057190.1"/>
    </source>
</evidence>
<proteinExistence type="predicted"/>
<name>A0A7W7ZC42_9BACT</name>
<dbReference type="Gene3D" id="1.25.40.10">
    <property type="entry name" value="Tetratricopeptide repeat domain"/>
    <property type="match status" value="1"/>
</dbReference>
<gene>
    <name evidence="3" type="ORF">HDF16_001875</name>
</gene>
<dbReference type="InterPro" id="IPR011990">
    <property type="entry name" value="TPR-like_helical_dom_sf"/>
</dbReference>
<protein>
    <recommendedName>
        <fullName evidence="5">Tetratricopeptide repeat protein</fullName>
    </recommendedName>
</protein>
<evidence type="ECO:0008006" key="5">
    <source>
        <dbReference type="Google" id="ProtNLM"/>
    </source>
</evidence>
<dbReference type="PANTHER" id="PTHR45588:SF1">
    <property type="entry name" value="WW DOMAIN-CONTAINING PROTEIN"/>
    <property type="match status" value="1"/>
</dbReference>
<accession>A0A7W7ZC42</accession>
<evidence type="ECO:0000313" key="4">
    <source>
        <dbReference type="Proteomes" id="UP000540989"/>
    </source>
</evidence>
<feature type="repeat" description="TPR" evidence="1">
    <location>
        <begin position="454"/>
        <end position="487"/>
    </location>
</feature>
<organism evidence="3 4">
    <name type="scientific">Granulicella aggregans</name>
    <dbReference type="NCBI Taxonomy" id="474949"/>
    <lineage>
        <taxon>Bacteria</taxon>
        <taxon>Pseudomonadati</taxon>
        <taxon>Acidobacteriota</taxon>
        <taxon>Terriglobia</taxon>
        <taxon>Terriglobales</taxon>
        <taxon>Acidobacteriaceae</taxon>
        <taxon>Granulicella</taxon>
    </lineage>
</organism>
<keyword evidence="1" id="KW-0802">TPR repeat</keyword>
<sequence>MRIFVLAMLCLGAVAASTLHSQTHDHVSTETLGSVTFSTSCNPAVQPQFNRAVALMHSFQFGSAIQGFNAVLAADPKCAIADWGIALSSWQNPFAGFKSPVQLEQGLRAFEQGRAIGAGTARERAYLDAVSHLYVDSSHINQSARVLAYEQSMAAVSAAYPEDTEATIFYALALASDADPSDKTYAKQLKAGALLEALFARYPDHPGLAHYIIHAYDEPALAPRAAEAAKRYGMIAPSTPHALHMPSHTFTRIGDWQASIDTNAASAAAARAAHQPADLLHASDYMVYAYLQTAQDESAKRLVESSAQVFGDFDPAHATGAAPASAAYYAHAAIPARYFLERQSWADAAKLEPLASPFPYANAITYFARGLGAAHAKDKPAVQEAISSLTHIRDKLAQMKEDYWADQIEIDLQELIAMLALVEGHETDALAGMRHAVDMEDKTEKAAVSPGPLKPAREMLGELLLQLNRPSEALSEFQTTLNKEPNRFLSLYGAAEAAKRAGDREKSNAYFQKLLAIASLADQPGRPELAEARAAIRRD</sequence>
<evidence type="ECO:0000256" key="1">
    <source>
        <dbReference type="PROSITE-ProRule" id="PRU00339"/>
    </source>
</evidence>
<dbReference type="SUPFAM" id="SSF48452">
    <property type="entry name" value="TPR-like"/>
    <property type="match status" value="1"/>
</dbReference>
<keyword evidence="2" id="KW-0732">Signal</keyword>
<dbReference type="Proteomes" id="UP000540989">
    <property type="component" value="Unassembled WGS sequence"/>
</dbReference>
<dbReference type="EMBL" id="JACHIP010000002">
    <property type="protein sequence ID" value="MBB5057190.1"/>
    <property type="molecule type" value="Genomic_DNA"/>
</dbReference>
<reference evidence="3 4" key="1">
    <citation type="submission" date="2020-08" db="EMBL/GenBank/DDBJ databases">
        <title>Genomic Encyclopedia of Type Strains, Phase IV (KMG-V): Genome sequencing to study the core and pangenomes of soil and plant-associated prokaryotes.</title>
        <authorList>
            <person name="Whitman W."/>
        </authorList>
    </citation>
    <scope>NUCLEOTIDE SEQUENCE [LARGE SCALE GENOMIC DNA]</scope>
    <source>
        <strain evidence="3 4">M8UP14</strain>
    </source>
</reference>
<evidence type="ECO:0000256" key="2">
    <source>
        <dbReference type="SAM" id="SignalP"/>
    </source>
</evidence>
<dbReference type="PANTHER" id="PTHR45588">
    <property type="entry name" value="TPR DOMAIN-CONTAINING PROTEIN"/>
    <property type="match status" value="1"/>
</dbReference>
<keyword evidence="4" id="KW-1185">Reference proteome</keyword>
<feature type="chain" id="PRO_5031206586" description="Tetratricopeptide repeat protein" evidence="2">
    <location>
        <begin position="22"/>
        <end position="539"/>
    </location>
</feature>
<feature type="signal peptide" evidence="2">
    <location>
        <begin position="1"/>
        <end position="21"/>
    </location>
</feature>
<comment type="caution">
    <text evidence="3">The sequence shown here is derived from an EMBL/GenBank/DDBJ whole genome shotgun (WGS) entry which is preliminary data.</text>
</comment>